<evidence type="ECO:0000256" key="7">
    <source>
        <dbReference type="ARBA" id="ARBA00023235"/>
    </source>
</evidence>
<dbReference type="InterPro" id="IPR027304">
    <property type="entry name" value="Trigger_fact/SurA_dom_sf"/>
</dbReference>
<dbReference type="PROSITE" id="PS50059">
    <property type="entry name" value="FKBP_PPIASE"/>
    <property type="match status" value="1"/>
</dbReference>
<evidence type="ECO:0000256" key="11">
    <source>
        <dbReference type="SAM" id="SignalP"/>
    </source>
</evidence>
<dbReference type="SUPFAM" id="SSF54534">
    <property type="entry name" value="FKBP-like"/>
    <property type="match status" value="1"/>
</dbReference>
<comment type="similarity">
    <text evidence="3">Belongs to the FKBP-type PPIase family. Tig subfamily.</text>
</comment>
<name>A0AAW4WGM6_9FIRM</name>
<protein>
    <recommendedName>
        <fullName evidence="10">peptidylprolyl isomerase</fullName>
        <ecNumber evidence="10">5.2.1.8</ecNumber>
    </recommendedName>
</protein>
<feature type="signal peptide" evidence="11">
    <location>
        <begin position="1"/>
        <end position="20"/>
    </location>
</feature>
<gene>
    <name evidence="13" type="primary">tig</name>
    <name evidence="13" type="ORF">LKD47_06690</name>
</gene>
<dbReference type="PROSITE" id="PS51257">
    <property type="entry name" value="PROKAR_LIPOPROTEIN"/>
    <property type="match status" value="1"/>
</dbReference>
<dbReference type="GO" id="GO:0051301">
    <property type="term" value="P:cell division"/>
    <property type="evidence" value="ECO:0007669"/>
    <property type="project" value="UniProtKB-KW"/>
</dbReference>
<evidence type="ECO:0000256" key="1">
    <source>
        <dbReference type="ARBA" id="ARBA00000971"/>
    </source>
</evidence>
<keyword evidence="4" id="KW-0132">Cell division</keyword>
<dbReference type="NCBIfam" id="TIGR00115">
    <property type="entry name" value="tig"/>
    <property type="match status" value="1"/>
</dbReference>
<comment type="function">
    <text evidence="9">Involved in protein export. Acts as a chaperone by maintaining the newly synthesized protein in an open conformation. Functions as a peptidyl-prolyl cis-trans isomerase.</text>
</comment>
<dbReference type="GO" id="GO:0015031">
    <property type="term" value="P:protein transport"/>
    <property type="evidence" value="ECO:0007669"/>
    <property type="project" value="InterPro"/>
</dbReference>
<dbReference type="EC" id="5.2.1.8" evidence="10"/>
<accession>A0AAW4WGM6</accession>
<dbReference type="InterPro" id="IPR005215">
    <property type="entry name" value="Trig_fac"/>
</dbReference>
<evidence type="ECO:0000313" key="14">
    <source>
        <dbReference type="Proteomes" id="UP001198893"/>
    </source>
</evidence>
<feature type="domain" description="PPIase FKBP-type" evidence="12">
    <location>
        <begin position="101"/>
        <end position="187"/>
    </location>
</feature>
<dbReference type="Pfam" id="PF00254">
    <property type="entry name" value="FKBP_C"/>
    <property type="match status" value="1"/>
</dbReference>
<evidence type="ECO:0000256" key="4">
    <source>
        <dbReference type="ARBA" id="ARBA00022618"/>
    </source>
</evidence>
<evidence type="ECO:0000256" key="2">
    <source>
        <dbReference type="ARBA" id="ARBA00004496"/>
    </source>
</evidence>
<evidence type="ECO:0000256" key="3">
    <source>
        <dbReference type="ARBA" id="ARBA00005464"/>
    </source>
</evidence>
<dbReference type="GO" id="GO:0006457">
    <property type="term" value="P:protein folding"/>
    <property type="evidence" value="ECO:0007669"/>
    <property type="project" value="InterPro"/>
</dbReference>
<dbReference type="SUPFAM" id="SSF109998">
    <property type="entry name" value="Triger factor/SurA peptide-binding domain-like"/>
    <property type="match status" value="1"/>
</dbReference>
<dbReference type="RefSeq" id="WP_227709999.1">
    <property type="nucleotide sequence ID" value="NZ_JAJEQW010000005.1"/>
</dbReference>
<evidence type="ECO:0000259" key="12">
    <source>
        <dbReference type="PROSITE" id="PS50059"/>
    </source>
</evidence>
<evidence type="ECO:0000313" key="13">
    <source>
        <dbReference type="EMBL" id="MCC2241987.1"/>
    </source>
</evidence>
<dbReference type="AlphaFoldDB" id="A0AAW4WGM6"/>
<dbReference type="EMBL" id="JAJEQW010000005">
    <property type="protein sequence ID" value="MCC2241987.1"/>
    <property type="molecule type" value="Genomic_DNA"/>
</dbReference>
<comment type="catalytic activity">
    <reaction evidence="1 10">
        <text>[protein]-peptidylproline (omega=180) = [protein]-peptidylproline (omega=0)</text>
        <dbReference type="Rhea" id="RHEA:16237"/>
        <dbReference type="Rhea" id="RHEA-COMP:10747"/>
        <dbReference type="Rhea" id="RHEA-COMP:10748"/>
        <dbReference type="ChEBI" id="CHEBI:83833"/>
        <dbReference type="ChEBI" id="CHEBI:83834"/>
        <dbReference type="EC" id="5.2.1.8"/>
    </reaction>
</comment>
<keyword evidence="7 10" id="KW-0413">Isomerase</keyword>
<dbReference type="GO" id="GO:0003755">
    <property type="term" value="F:peptidyl-prolyl cis-trans isomerase activity"/>
    <property type="evidence" value="ECO:0007669"/>
    <property type="project" value="UniProtKB-KW"/>
</dbReference>
<evidence type="ECO:0000256" key="10">
    <source>
        <dbReference type="PROSITE-ProRule" id="PRU00277"/>
    </source>
</evidence>
<keyword evidence="5 10" id="KW-0697">Rotamase</keyword>
<organism evidence="13 14">
    <name type="scientific">Roseburia amylophila</name>
    <dbReference type="NCBI Taxonomy" id="2981794"/>
    <lineage>
        <taxon>Bacteria</taxon>
        <taxon>Bacillati</taxon>
        <taxon>Bacillota</taxon>
        <taxon>Clostridia</taxon>
        <taxon>Lachnospirales</taxon>
        <taxon>Lachnospiraceae</taxon>
        <taxon>Roseburia</taxon>
    </lineage>
</organism>
<dbReference type="InterPro" id="IPR001179">
    <property type="entry name" value="PPIase_FKBP_dom"/>
</dbReference>
<evidence type="ECO:0000256" key="8">
    <source>
        <dbReference type="ARBA" id="ARBA00023306"/>
    </source>
</evidence>
<dbReference type="InterPro" id="IPR008880">
    <property type="entry name" value="Trigger_fac_C"/>
</dbReference>
<evidence type="ECO:0000256" key="5">
    <source>
        <dbReference type="ARBA" id="ARBA00023110"/>
    </source>
</evidence>
<keyword evidence="6" id="KW-0143">Chaperone</keyword>
<keyword evidence="8" id="KW-0131">Cell cycle</keyword>
<dbReference type="GO" id="GO:0005737">
    <property type="term" value="C:cytoplasm"/>
    <property type="evidence" value="ECO:0007669"/>
    <property type="project" value="UniProtKB-SubCell"/>
</dbReference>
<evidence type="ECO:0000256" key="6">
    <source>
        <dbReference type="ARBA" id="ARBA00023186"/>
    </source>
</evidence>
<dbReference type="Gene3D" id="3.10.50.40">
    <property type="match status" value="1"/>
</dbReference>
<keyword evidence="11" id="KW-0732">Signal</keyword>
<sequence>MKKKIVAVLLCLTLAFSVTGCGKDKKSESVENTESTEVVSSAAIDFDPLDYVELGDYMGLSVALTDDYSVSDDDVKTFIENSVITNYPYYVDTDKTVVEDGDAVNIDYEGLKDGVAFSGGTATDTVLEIGSNTFIDGFEEGLIGAKVGDKVTLNLTFPESYKNTDLAGQAVVFNVTINKIVEKQDITYDNMTDEYVAYVNAKASLGYDTVDEMKADARNYMESSKESSKKSAIRSAVMDKLGEVCTVKEIPDGLLDARMEEVMAQYESYYCSDGSSLKDYVENTANQDYDEFISNVTDEVTSDLKTQMILEAIAEKEGIEFDQDGFDSYVGNLMSNYSYSDESTLYKSYGLSADSGKEYLKKVYVCNLALQKVVDSATVEDEAGTENVTDTELNTEN</sequence>
<reference evidence="13" key="1">
    <citation type="submission" date="2021-10" db="EMBL/GenBank/DDBJ databases">
        <title>Anaerobic single-cell dispensing facilitates the cultivation of human gut bacteria.</title>
        <authorList>
            <person name="Afrizal A."/>
        </authorList>
    </citation>
    <scope>NUCLEOTIDE SEQUENCE</scope>
    <source>
        <strain evidence="13">CLA-AA-H204</strain>
    </source>
</reference>
<evidence type="ECO:0000256" key="9">
    <source>
        <dbReference type="ARBA" id="ARBA00024849"/>
    </source>
</evidence>
<dbReference type="InterPro" id="IPR046357">
    <property type="entry name" value="PPIase_dom_sf"/>
</dbReference>
<feature type="chain" id="PRO_5043476051" description="peptidylprolyl isomerase" evidence="11">
    <location>
        <begin position="21"/>
        <end position="397"/>
    </location>
</feature>
<dbReference type="Proteomes" id="UP001198893">
    <property type="component" value="Unassembled WGS sequence"/>
</dbReference>
<dbReference type="Pfam" id="PF05698">
    <property type="entry name" value="Trigger_C"/>
    <property type="match status" value="1"/>
</dbReference>
<comment type="caution">
    <text evidence="13">The sequence shown here is derived from an EMBL/GenBank/DDBJ whole genome shotgun (WGS) entry which is preliminary data.</text>
</comment>
<dbReference type="Gene3D" id="1.10.3120.10">
    <property type="entry name" value="Trigger factor, C-terminal domain"/>
    <property type="match status" value="1"/>
</dbReference>
<comment type="subcellular location">
    <subcellularLocation>
        <location evidence="2">Cytoplasm</location>
    </subcellularLocation>
</comment>
<dbReference type="FunFam" id="3.10.50.40:FF:000001">
    <property type="entry name" value="Trigger factor"/>
    <property type="match status" value="1"/>
</dbReference>
<dbReference type="PIRSF" id="PIRSF003095">
    <property type="entry name" value="Trigger_factor"/>
    <property type="match status" value="1"/>
</dbReference>
<dbReference type="InterPro" id="IPR037041">
    <property type="entry name" value="Trigger_fac_C_sf"/>
</dbReference>
<proteinExistence type="inferred from homology"/>